<feature type="region of interest" description="Disordered" evidence="1">
    <location>
        <begin position="233"/>
        <end position="264"/>
    </location>
</feature>
<dbReference type="PANTHER" id="PTHR15967">
    <property type="entry name" value="E2F-ASSOCIATED PHOSPHOPROTEIN"/>
    <property type="match status" value="1"/>
</dbReference>
<dbReference type="STRING" id="400727.A0A2T7NXC9"/>
<dbReference type="InterPro" id="IPR019370">
    <property type="entry name" value="E2F-assoc_phosphoprotein"/>
</dbReference>
<feature type="compositionally biased region" description="Acidic residues" evidence="1">
    <location>
        <begin position="142"/>
        <end position="152"/>
    </location>
</feature>
<feature type="compositionally biased region" description="Basic residues" evidence="1">
    <location>
        <begin position="43"/>
        <end position="60"/>
    </location>
</feature>
<accession>A0A2T7NXC9</accession>
<feature type="compositionally biased region" description="Acidic residues" evidence="1">
    <location>
        <begin position="14"/>
        <end position="32"/>
    </location>
</feature>
<feature type="region of interest" description="Disordered" evidence="1">
    <location>
        <begin position="1"/>
        <end position="79"/>
    </location>
</feature>
<sequence length="297" mass="33994">MAEYVSQQSYDYLDFGDDSEEEKAESSEDEIDIILNGTPEQRRHLHHNSQRLKHGRRQNKRQPCTNDFSSSEDEFEREMNAELDKTVRLLEKARDVSRKESKEQSANRHGGGSSSVGNDAVKTDQHDGKPHHQSSGLSNDDLLYDPDMDDDDQRWVDHQRQIHRGIDCQNTNNNSKKLGKKTAPQSDAVLDCPACLTTLCIDCQRHEVYHNQYRAMFVMNCKIETSELLEVPEQASKKKSRSKKLKPSVEEIKSEETSTSEDKDKFHPVKCEECDTVVGVIDLGEVYHFFNVLASYA</sequence>
<dbReference type="AlphaFoldDB" id="A0A2T7NXC9"/>
<keyword evidence="3" id="KW-1185">Reference proteome</keyword>
<protein>
    <recommendedName>
        <fullName evidence="4">E2F-associated phosphoprotein</fullName>
    </recommendedName>
</protein>
<gene>
    <name evidence="2" type="ORF">C0Q70_13490</name>
</gene>
<reference evidence="2 3" key="1">
    <citation type="submission" date="2018-04" db="EMBL/GenBank/DDBJ databases">
        <title>The genome of golden apple snail Pomacea canaliculata provides insight into stress tolerance and invasive adaptation.</title>
        <authorList>
            <person name="Liu C."/>
            <person name="Liu B."/>
            <person name="Ren Y."/>
            <person name="Zhang Y."/>
            <person name="Wang H."/>
            <person name="Li S."/>
            <person name="Jiang F."/>
            <person name="Yin L."/>
            <person name="Zhang G."/>
            <person name="Qian W."/>
            <person name="Fan W."/>
        </authorList>
    </citation>
    <scope>NUCLEOTIDE SEQUENCE [LARGE SCALE GENOMIC DNA]</scope>
    <source>
        <strain evidence="2">SZHN2017</strain>
        <tissue evidence="2">Muscle</tissue>
    </source>
</reference>
<name>A0A2T7NXC9_POMCA</name>
<dbReference type="OMA" id="CFVNKEE"/>
<organism evidence="2 3">
    <name type="scientific">Pomacea canaliculata</name>
    <name type="common">Golden apple snail</name>
    <dbReference type="NCBI Taxonomy" id="400727"/>
    <lineage>
        <taxon>Eukaryota</taxon>
        <taxon>Metazoa</taxon>
        <taxon>Spiralia</taxon>
        <taxon>Lophotrochozoa</taxon>
        <taxon>Mollusca</taxon>
        <taxon>Gastropoda</taxon>
        <taxon>Caenogastropoda</taxon>
        <taxon>Architaenioglossa</taxon>
        <taxon>Ampullarioidea</taxon>
        <taxon>Ampullariidae</taxon>
        <taxon>Pomacea</taxon>
    </lineage>
</organism>
<feature type="compositionally biased region" description="Polar residues" evidence="1">
    <location>
        <begin position="1"/>
        <end position="10"/>
    </location>
</feature>
<evidence type="ECO:0008006" key="4">
    <source>
        <dbReference type="Google" id="ProtNLM"/>
    </source>
</evidence>
<feature type="compositionally biased region" description="Basic residues" evidence="1">
    <location>
        <begin position="237"/>
        <end position="246"/>
    </location>
</feature>
<evidence type="ECO:0000256" key="1">
    <source>
        <dbReference type="SAM" id="MobiDB-lite"/>
    </source>
</evidence>
<dbReference type="PANTHER" id="PTHR15967:SF0">
    <property type="entry name" value="E2F-ASSOCIATED PHOSPHOPROTEIN"/>
    <property type="match status" value="1"/>
</dbReference>
<dbReference type="Pfam" id="PF10238">
    <property type="entry name" value="Eapp_C"/>
    <property type="match status" value="1"/>
</dbReference>
<dbReference type="EMBL" id="PZQS01000008">
    <property type="protein sequence ID" value="PVD25827.1"/>
    <property type="molecule type" value="Genomic_DNA"/>
</dbReference>
<dbReference type="OrthoDB" id="122464at2759"/>
<dbReference type="Proteomes" id="UP000245119">
    <property type="component" value="Linkage Group LG8"/>
</dbReference>
<evidence type="ECO:0000313" key="2">
    <source>
        <dbReference type="EMBL" id="PVD25827.1"/>
    </source>
</evidence>
<feature type="compositionally biased region" description="Basic and acidic residues" evidence="1">
    <location>
        <begin position="247"/>
        <end position="264"/>
    </location>
</feature>
<feature type="compositionally biased region" description="Basic and acidic residues" evidence="1">
    <location>
        <begin position="121"/>
        <end position="130"/>
    </location>
</feature>
<comment type="caution">
    <text evidence="2">The sequence shown here is derived from an EMBL/GenBank/DDBJ whole genome shotgun (WGS) entry which is preliminary data.</text>
</comment>
<proteinExistence type="predicted"/>
<dbReference type="GO" id="GO:0005634">
    <property type="term" value="C:nucleus"/>
    <property type="evidence" value="ECO:0007669"/>
    <property type="project" value="TreeGrafter"/>
</dbReference>
<evidence type="ECO:0000313" key="3">
    <source>
        <dbReference type="Proteomes" id="UP000245119"/>
    </source>
</evidence>
<feature type="region of interest" description="Disordered" evidence="1">
    <location>
        <begin position="92"/>
        <end position="152"/>
    </location>
</feature>
<feature type="compositionally biased region" description="Basic and acidic residues" evidence="1">
    <location>
        <begin position="92"/>
        <end position="106"/>
    </location>
</feature>